<organism evidence="1 4">
    <name type="scientific">Pediococcus parvulus</name>
    <dbReference type="NCBI Taxonomy" id="54062"/>
    <lineage>
        <taxon>Bacteria</taxon>
        <taxon>Bacillati</taxon>
        <taxon>Bacillota</taxon>
        <taxon>Bacilli</taxon>
        <taxon>Lactobacillales</taxon>
        <taxon>Lactobacillaceae</taxon>
        <taxon>Pediococcus</taxon>
    </lineage>
</organism>
<dbReference type="EMBL" id="LXND01000051">
    <property type="protein sequence ID" value="OAD63954.1"/>
    <property type="molecule type" value="Genomic_DNA"/>
</dbReference>
<sequence>MLTVAKYHPSNISILYQRKKQSSSEFNTKKIAVAAMDRLIRTIFHLIKNNELYDSLKFSPEK</sequence>
<evidence type="ECO:0000313" key="3">
    <source>
        <dbReference type="Proteomes" id="UP000077280"/>
    </source>
</evidence>
<gene>
    <name evidence="2" type="ORF">A7K95_07250</name>
    <name evidence="1" type="ORF">GA842_03135</name>
</gene>
<dbReference type="AlphaFoldDB" id="A0AAP5WD14"/>
<dbReference type="GeneID" id="93382171"/>
<dbReference type="RefSeq" id="WP_068806690.1">
    <property type="nucleotide sequence ID" value="NZ_CP158977.1"/>
</dbReference>
<name>A0AAP5WD14_9LACO</name>
<dbReference type="Proteomes" id="UP000077280">
    <property type="component" value="Unassembled WGS sequence"/>
</dbReference>
<evidence type="ECO:0000313" key="1">
    <source>
        <dbReference type="EMBL" id="MDV7693891.1"/>
    </source>
</evidence>
<evidence type="ECO:0000313" key="4">
    <source>
        <dbReference type="Proteomes" id="UP001275867"/>
    </source>
</evidence>
<evidence type="ECO:0000313" key="2">
    <source>
        <dbReference type="EMBL" id="OAD63954.1"/>
    </source>
</evidence>
<proteinExistence type="predicted"/>
<dbReference type="EMBL" id="WERX01000007">
    <property type="protein sequence ID" value="MDV7693891.1"/>
    <property type="molecule type" value="Genomic_DNA"/>
</dbReference>
<accession>A0AAP5WD14</accession>
<comment type="caution">
    <text evidence="1">The sequence shown here is derived from an EMBL/GenBank/DDBJ whole genome shotgun (WGS) entry which is preliminary data.</text>
</comment>
<reference evidence="1" key="2">
    <citation type="submission" date="2019-10" db="EMBL/GenBank/DDBJ databases">
        <title>Malate fermentation in French cider.</title>
        <authorList>
            <person name="Cousin F.J."/>
            <person name="Medina Fernandez S."/>
            <person name="Misery B."/>
            <person name="Laplace J.-M."/>
            <person name="Cretenet M."/>
        </authorList>
    </citation>
    <scope>NUCLEOTIDE SEQUENCE</scope>
    <source>
        <strain evidence="1">UCMA15901</strain>
    </source>
</reference>
<reference evidence="2 3" key="1">
    <citation type="submission" date="2016-05" db="EMBL/GenBank/DDBJ databases">
        <title>Draft genome sequence of Pediococcus parvulus 2.6, a probiotic beta-glucan producer strain.</title>
        <authorList>
            <person name="Mohedano M.L."/>
            <person name="Perez-Ramos A."/>
            <person name="Duenas M.T."/>
            <person name="Lamontanara A."/>
            <person name="Orru L."/>
            <person name="Spano G."/>
            <person name="Capozzi V."/>
            <person name="Lopez P."/>
        </authorList>
    </citation>
    <scope>NUCLEOTIDE SEQUENCE [LARGE SCALE GENOMIC DNA]</scope>
    <source>
        <strain evidence="2 3">2.6</strain>
    </source>
</reference>
<keyword evidence="3" id="KW-1185">Reference proteome</keyword>
<dbReference type="Proteomes" id="UP001275867">
    <property type="component" value="Unassembled WGS sequence"/>
</dbReference>
<protein>
    <submittedName>
        <fullName evidence="1">IS110 family transposase</fullName>
    </submittedName>
</protein>